<dbReference type="Proteomes" id="UP000007100">
    <property type="component" value="Chromosome"/>
</dbReference>
<dbReference type="InterPro" id="IPR017968">
    <property type="entry name" value="Acylphosphatase_CS"/>
</dbReference>
<evidence type="ECO:0000313" key="8">
    <source>
        <dbReference type="Proteomes" id="UP000007100"/>
    </source>
</evidence>
<dbReference type="PROSITE" id="PS00150">
    <property type="entry name" value="ACYLPHOSPHATASE_1"/>
    <property type="match status" value="1"/>
</dbReference>
<gene>
    <name evidence="7" type="primary">acyP</name>
    <name evidence="7" type="ordered locus">ACMV_30080</name>
</gene>
<dbReference type="KEGG" id="amv:ACMV_30080"/>
<keyword evidence="8" id="KW-1185">Reference proteome</keyword>
<dbReference type="EMBL" id="AP012035">
    <property type="protein sequence ID" value="BAJ82355.1"/>
    <property type="molecule type" value="Genomic_DNA"/>
</dbReference>
<comment type="catalytic activity">
    <reaction evidence="3 4">
        <text>an acyl phosphate + H2O = a carboxylate + phosphate + H(+)</text>
        <dbReference type="Rhea" id="RHEA:14965"/>
        <dbReference type="ChEBI" id="CHEBI:15377"/>
        <dbReference type="ChEBI" id="CHEBI:15378"/>
        <dbReference type="ChEBI" id="CHEBI:29067"/>
        <dbReference type="ChEBI" id="CHEBI:43474"/>
        <dbReference type="ChEBI" id="CHEBI:59918"/>
        <dbReference type="EC" id="3.6.1.7"/>
    </reaction>
</comment>
<dbReference type="HOGENOM" id="CLU_141932_3_2_5"/>
<dbReference type="InterPro" id="IPR036046">
    <property type="entry name" value="Acylphosphatase-like_dom_sf"/>
</dbReference>
<dbReference type="RefSeq" id="WP_012040230.1">
    <property type="nucleotide sequence ID" value="NC_015186.1"/>
</dbReference>
<feature type="active site" evidence="4">
    <location>
        <position position="18"/>
    </location>
</feature>
<dbReference type="PRINTS" id="PR00112">
    <property type="entry name" value="ACYLPHPHTASE"/>
</dbReference>
<dbReference type="Gene3D" id="3.30.70.100">
    <property type="match status" value="1"/>
</dbReference>
<evidence type="ECO:0000256" key="5">
    <source>
        <dbReference type="RuleBase" id="RU004168"/>
    </source>
</evidence>
<proteinExistence type="inferred from homology"/>
<dbReference type="OrthoDB" id="5295388at2"/>
<dbReference type="SUPFAM" id="SSF54975">
    <property type="entry name" value="Acylphosphatase/BLUF domain-like"/>
    <property type="match status" value="1"/>
</dbReference>
<dbReference type="AlphaFoldDB" id="F0J508"/>
<evidence type="ECO:0000256" key="1">
    <source>
        <dbReference type="ARBA" id="ARBA00005614"/>
    </source>
</evidence>
<evidence type="ECO:0000256" key="3">
    <source>
        <dbReference type="ARBA" id="ARBA00047645"/>
    </source>
</evidence>
<organism evidence="7 8">
    <name type="scientific">Acidiphilium multivorum (strain DSM 11245 / JCM 8867 / NBRC 100883 / AIU 301)</name>
    <dbReference type="NCBI Taxonomy" id="926570"/>
    <lineage>
        <taxon>Bacteria</taxon>
        <taxon>Pseudomonadati</taxon>
        <taxon>Pseudomonadota</taxon>
        <taxon>Alphaproteobacteria</taxon>
        <taxon>Acetobacterales</taxon>
        <taxon>Acidocellaceae</taxon>
        <taxon>Acidiphilium</taxon>
    </lineage>
</organism>
<evidence type="ECO:0000313" key="7">
    <source>
        <dbReference type="EMBL" id="BAJ82355.1"/>
    </source>
</evidence>
<dbReference type="PROSITE" id="PS51160">
    <property type="entry name" value="ACYLPHOSPHATASE_3"/>
    <property type="match status" value="1"/>
</dbReference>
<evidence type="ECO:0000259" key="6">
    <source>
        <dbReference type="PROSITE" id="PS51160"/>
    </source>
</evidence>
<keyword evidence="4 7" id="KW-0378">Hydrolase</keyword>
<feature type="domain" description="Acylphosphatase-like" evidence="6">
    <location>
        <begin position="3"/>
        <end position="89"/>
    </location>
</feature>
<dbReference type="InterPro" id="IPR001792">
    <property type="entry name" value="Acylphosphatase-like_dom"/>
</dbReference>
<dbReference type="PANTHER" id="PTHR47268">
    <property type="entry name" value="ACYLPHOSPHATASE"/>
    <property type="match status" value="1"/>
</dbReference>
<accession>F0J508</accession>
<feature type="active site" evidence="4">
    <location>
        <position position="36"/>
    </location>
</feature>
<evidence type="ECO:0000256" key="4">
    <source>
        <dbReference type="PROSITE-ProRule" id="PRU00520"/>
    </source>
</evidence>
<name>F0J508_ACIMA</name>
<evidence type="ECO:0000256" key="2">
    <source>
        <dbReference type="ARBA" id="ARBA00012150"/>
    </source>
</evidence>
<dbReference type="InterPro" id="IPR020456">
    <property type="entry name" value="Acylphosphatase"/>
</dbReference>
<dbReference type="Pfam" id="PF00708">
    <property type="entry name" value="Acylphosphatase"/>
    <property type="match status" value="1"/>
</dbReference>
<dbReference type="EC" id="3.6.1.7" evidence="2 4"/>
<protein>
    <recommendedName>
        <fullName evidence="2 4">acylphosphatase</fullName>
        <ecNumber evidence="2 4">3.6.1.7</ecNumber>
    </recommendedName>
</protein>
<sequence>MIAKHLILSGRVQGVGFRDWMVTRARRLALAGWVRNRADGTLEALVAGDAPAVEELLRACRRGPPLADVTDIVETFAEPPAEPGFVKRATG</sequence>
<comment type="similarity">
    <text evidence="1 5">Belongs to the acylphosphatase family.</text>
</comment>
<dbReference type="GO" id="GO:0003998">
    <property type="term" value="F:acylphosphatase activity"/>
    <property type="evidence" value="ECO:0007669"/>
    <property type="project" value="UniProtKB-EC"/>
</dbReference>
<dbReference type="PANTHER" id="PTHR47268:SF4">
    <property type="entry name" value="ACYLPHOSPHATASE"/>
    <property type="match status" value="1"/>
</dbReference>
<dbReference type="SMR" id="F0J508"/>
<reference evidence="7 8" key="1">
    <citation type="submission" date="2010-12" db="EMBL/GenBank/DDBJ databases">
        <title>Whole genome sequence of Acidiphilium multivorum AIU301.</title>
        <authorList>
            <person name="Narita-Yamada S."/>
            <person name="Nakamura S."/>
            <person name="Ito N."/>
            <person name="Takarada H."/>
            <person name="Katano Y."/>
            <person name="Nakazawa H."/>
            <person name="Hosoyama A."/>
            <person name="Yamada R."/>
            <person name="Fujita N."/>
        </authorList>
    </citation>
    <scope>NUCLEOTIDE SEQUENCE [LARGE SCALE GENOMIC DNA]</scope>
    <source>
        <strain evidence="8">DSM 11245 / JCM 8867 / AIU301</strain>
    </source>
</reference>